<evidence type="ECO:0000256" key="4">
    <source>
        <dbReference type="PROSITE-ProRule" id="PRU00325"/>
    </source>
</evidence>
<protein>
    <submittedName>
        <fullName evidence="8">Uncharacterized protein</fullName>
    </submittedName>
</protein>
<dbReference type="Pfam" id="PF00665">
    <property type="entry name" value="rve"/>
    <property type="match status" value="1"/>
</dbReference>
<feature type="region of interest" description="Disordered" evidence="5">
    <location>
        <begin position="526"/>
        <end position="549"/>
    </location>
</feature>
<evidence type="ECO:0000256" key="3">
    <source>
        <dbReference type="ARBA" id="ARBA00022833"/>
    </source>
</evidence>
<proteinExistence type="predicted"/>
<dbReference type="InterPro" id="IPR007527">
    <property type="entry name" value="Znf_SWIM"/>
</dbReference>
<evidence type="ECO:0000259" key="6">
    <source>
        <dbReference type="PROSITE" id="PS50966"/>
    </source>
</evidence>
<dbReference type="PROSITE" id="PS50994">
    <property type="entry name" value="INTEGRASE"/>
    <property type="match status" value="1"/>
</dbReference>
<dbReference type="Pfam" id="PF04434">
    <property type="entry name" value="SWIM"/>
    <property type="match status" value="1"/>
</dbReference>
<organism evidence="8 9">
    <name type="scientific">Lolium multiflorum</name>
    <name type="common">Italian ryegrass</name>
    <name type="synonym">Lolium perenne subsp. multiflorum</name>
    <dbReference type="NCBI Taxonomy" id="4521"/>
    <lineage>
        <taxon>Eukaryota</taxon>
        <taxon>Viridiplantae</taxon>
        <taxon>Streptophyta</taxon>
        <taxon>Embryophyta</taxon>
        <taxon>Tracheophyta</taxon>
        <taxon>Spermatophyta</taxon>
        <taxon>Magnoliopsida</taxon>
        <taxon>Liliopsida</taxon>
        <taxon>Poales</taxon>
        <taxon>Poaceae</taxon>
        <taxon>BOP clade</taxon>
        <taxon>Pooideae</taxon>
        <taxon>Poodae</taxon>
        <taxon>Poeae</taxon>
        <taxon>Poeae Chloroplast Group 2 (Poeae type)</taxon>
        <taxon>Loliodinae</taxon>
        <taxon>Loliinae</taxon>
        <taxon>Lolium</taxon>
    </lineage>
</organism>
<dbReference type="SMART" id="SM00575">
    <property type="entry name" value="ZnF_PMZ"/>
    <property type="match status" value="1"/>
</dbReference>
<dbReference type="GO" id="GO:0008270">
    <property type="term" value="F:zinc ion binding"/>
    <property type="evidence" value="ECO:0007669"/>
    <property type="project" value="UniProtKB-KW"/>
</dbReference>
<dbReference type="Proteomes" id="UP001231189">
    <property type="component" value="Unassembled WGS sequence"/>
</dbReference>
<feature type="non-terminal residue" evidence="8">
    <location>
        <position position="1"/>
    </location>
</feature>
<keyword evidence="9" id="KW-1185">Reference proteome</keyword>
<keyword evidence="3" id="KW-0862">Zinc</keyword>
<dbReference type="GO" id="GO:0015074">
    <property type="term" value="P:DNA integration"/>
    <property type="evidence" value="ECO:0007669"/>
    <property type="project" value="InterPro"/>
</dbReference>
<dbReference type="PANTHER" id="PTHR47718:SF5">
    <property type="entry name" value="PROTEIN FAR1-RELATED SEQUENCE 8-LIKE"/>
    <property type="match status" value="1"/>
</dbReference>
<dbReference type="InterPro" id="IPR004330">
    <property type="entry name" value="FAR1_DNA_bnd_dom"/>
</dbReference>
<dbReference type="InterPro" id="IPR012337">
    <property type="entry name" value="RNaseH-like_sf"/>
</dbReference>
<dbReference type="InterPro" id="IPR057670">
    <property type="entry name" value="SH3_retrovirus"/>
</dbReference>
<name>A0AAD8RM17_LOLMU</name>
<dbReference type="PANTHER" id="PTHR47718">
    <property type="entry name" value="OS01G0519700 PROTEIN"/>
    <property type="match status" value="1"/>
</dbReference>
<evidence type="ECO:0000256" key="2">
    <source>
        <dbReference type="ARBA" id="ARBA00022771"/>
    </source>
</evidence>
<dbReference type="GO" id="GO:0003676">
    <property type="term" value="F:nucleic acid binding"/>
    <property type="evidence" value="ECO:0007669"/>
    <property type="project" value="InterPro"/>
</dbReference>
<dbReference type="InterPro" id="IPR013103">
    <property type="entry name" value="RVT_2"/>
</dbReference>
<evidence type="ECO:0000313" key="9">
    <source>
        <dbReference type="Proteomes" id="UP001231189"/>
    </source>
</evidence>
<evidence type="ECO:0000259" key="7">
    <source>
        <dbReference type="PROSITE" id="PS50994"/>
    </source>
</evidence>
<evidence type="ECO:0000313" key="8">
    <source>
        <dbReference type="EMBL" id="KAK1627860.1"/>
    </source>
</evidence>
<dbReference type="SUPFAM" id="SSF53098">
    <property type="entry name" value="Ribonuclease H-like"/>
    <property type="match status" value="1"/>
</dbReference>
<dbReference type="AlphaFoldDB" id="A0AAD8RM17"/>
<dbReference type="Pfam" id="PF25597">
    <property type="entry name" value="SH3_retrovirus"/>
    <property type="match status" value="1"/>
</dbReference>
<feature type="compositionally biased region" description="Polar residues" evidence="5">
    <location>
        <begin position="530"/>
        <end position="543"/>
    </location>
</feature>
<accession>A0AAD8RM17</accession>
<feature type="region of interest" description="Disordered" evidence="5">
    <location>
        <begin position="1004"/>
        <end position="1035"/>
    </location>
</feature>
<dbReference type="Pfam" id="PF03101">
    <property type="entry name" value="FAR1"/>
    <property type="match status" value="1"/>
</dbReference>
<keyword evidence="1" id="KW-0479">Metal-binding</keyword>
<feature type="domain" description="Integrase catalytic" evidence="7">
    <location>
        <begin position="59"/>
        <end position="243"/>
    </location>
</feature>
<dbReference type="PROSITE" id="PS50966">
    <property type="entry name" value="ZF_SWIM"/>
    <property type="match status" value="1"/>
</dbReference>
<evidence type="ECO:0000256" key="5">
    <source>
        <dbReference type="SAM" id="MobiDB-lite"/>
    </source>
</evidence>
<keyword evidence="2 4" id="KW-0863">Zinc-finger</keyword>
<dbReference type="InterPro" id="IPR006564">
    <property type="entry name" value="Znf_PMZ"/>
</dbReference>
<reference evidence="8" key="1">
    <citation type="submission" date="2023-07" db="EMBL/GenBank/DDBJ databases">
        <title>A chromosome-level genome assembly of Lolium multiflorum.</title>
        <authorList>
            <person name="Chen Y."/>
            <person name="Copetti D."/>
            <person name="Kolliker R."/>
            <person name="Studer B."/>
        </authorList>
    </citation>
    <scope>NUCLEOTIDE SEQUENCE</scope>
    <source>
        <strain evidence="8">02402/16</strain>
        <tissue evidence="8">Leaf</tissue>
    </source>
</reference>
<feature type="region of interest" description="Disordered" evidence="5">
    <location>
        <begin position="316"/>
        <end position="343"/>
    </location>
</feature>
<dbReference type="InterPro" id="IPR001584">
    <property type="entry name" value="Integrase_cat-core"/>
</dbReference>
<comment type="caution">
    <text evidence="8">The sequence shown here is derived from an EMBL/GenBank/DDBJ whole genome shotgun (WGS) entry which is preliminary data.</text>
</comment>
<dbReference type="InterPro" id="IPR036397">
    <property type="entry name" value="RNaseH_sf"/>
</dbReference>
<evidence type="ECO:0000256" key="1">
    <source>
        <dbReference type="ARBA" id="ARBA00022723"/>
    </source>
</evidence>
<dbReference type="Gene3D" id="3.30.420.10">
    <property type="entry name" value="Ribonuclease H-like superfamily/Ribonuclease H"/>
    <property type="match status" value="1"/>
</dbReference>
<feature type="domain" description="SWIM-type" evidence="6">
    <location>
        <begin position="913"/>
        <end position="949"/>
    </location>
</feature>
<dbReference type="Pfam" id="PF07727">
    <property type="entry name" value="RVT_2"/>
    <property type="match status" value="1"/>
</dbReference>
<gene>
    <name evidence="8" type="ORF">QYE76_002175</name>
</gene>
<dbReference type="EMBL" id="JAUUTY010000005">
    <property type="protein sequence ID" value="KAK1627860.1"/>
    <property type="molecule type" value="Genomic_DNA"/>
</dbReference>
<sequence length="1035" mass="120505">GYSFKSENNGCSIFMNNIFYGRAPEKNVKRMKKLHTDGLLESLDFESLDRCEACLMGKMTKTPFSGMMERATDLLEIIHTDVCGPMSVASRGGYRYVLTFTDDLSRYGYIYLMKHKSETFEKFKEFQSEVENQRNKKIKFLRSDRGGEYLSYEFGMHLKKCGILSQLTPPGTPQRNDMSERRNRTLLDMTAAFTLNRAPSKSVETTPYELWFNKKPKLSFLKVWGCEAYVKKLQPDKLEPKAEKCVFIGYPKETIGYTFYHRSEGKIFVAKNGTFLEKEFLTKEVTGRKVELDEIEESLLVDQSSAEDVLCRLHRQEEANDNDHETSNEIATEPRRSTRERATPDWYDPCLNVMIVDNNDEDPATYEEAMMSPDSNKWQEAMKSEMGSMYDNKVWTLVDLPDSRKAVENKWIFKRKTDADGNIIYKARLVAKGFRQIQGVDYDETFSPVAKLKSVRILLAIAAFFDYEIWQMDVKTAFLNGDIEEELYMTSCDKHSKENPNNMDPELHDSDDDIEEATPHYDIFGEDLPNASSESRVNLGSNNDEGKTTEGELTEEDIVTFLENEEAKSDAKSCSQEVRDRHAPHLEMQFPSDDAAYKFFNEYASICGFSIAKAGNYHGRKSGNTGHTRVTFVCNRAGKPVDEETLEKRRKQKQLRKQERTGVVPAKRRTRRNKIEHTDCQVKMVVSLKNGNWLVISLHLEHNHELSPPQETKFLRSHKSMTKDEQLFIRTFASVKLPPRKMMSILSYLRGGDVPYTKKHVSNVQTAIRNECKLNNMTQVLDYFRKRKEDDPRFYYNFKLARSEGTNSVFKDNVGSTYSVISFLGEYERITKDIEEKEREQDSITRTTTPDYWVKSEIEYQAGRMYNRKIFYKFQRQLGFTAKLHVDEIIKNERYEVYKTRMLAEKDFRSRRFVVLVNLPTEDFSCICCKFQKDGILCSHILRVLVNLNISELPEKYFIERWKPQDRKVVRDKQYNVPLELTEKNRHLRFTLLTKRLVDIAYEAPNSSKKRQNTGSTENSKMKKKSKMQESPLVL</sequence>